<name>A0A0D2UZQ5_GOSRA</name>
<dbReference type="AlphaFoldDB" id="A0A0D2UZQ5"/>
<sequence>MSSEWGTIIVGGRPGHRCSFLYNSQQLSYLTTWLRQGNPIIIPMTLELLERVLFFPADAIIVGWHKMSLKNSIKLAILGNSDGHMILTQNMKATKMQSFQPLNFLP</sequence>
<accession>A0A0D2UZQ5</accession>
<evidence type="ECO:0000313" key="2">
    <source>
        <dbReference type="Proteomes" id="UP000032304"/>
    </source>
</evidence>
<dbReference type="EMBL" id="CM001751">
    <property type="protein sequence ID" value="KJB74569.1"/>
    <property type="molecule type" value="Genomic_DNA"/>
</dbReference>
<proteinExistence type="predicted"/>
<organism evidence="1 2">
    <name type="scientific">Gossypium raimondii</name>
    <name type="common">Peruvian cotton</name>
    <name type="synonym">Gossypium klotzschianum subsp. raimondii</name>
    <dbReference type="NCBI Taxonomy" id="29730"/>
    <lineage>
        <taxon>Eukaryota</taxon>
        <taxon>Viridiplantae</taxon>
        <taxon>Streptophyta</taxon>
        <taxon>Embryophyta</taxon>
        <taxon>Tracheophyta</taxon>
        <taxon>Spermatophyta</taxon>
        <taxon>Magnoliopsida</taxon>
        <taxon>eudicotyledons</taxon>
        <taxon>Gunneridae</taxon>
        <taxon>Pentapetalae</taxon>
        <taxon>rosids</taxon>
        <taxon>malvids</taxon>
        <taxon>Malvales</taxon>
        <taxon>Malvaceae</taxon>
        <taxon>Malvoideae</taxon>
        <taxon>Gossypium</taxon>
    </lineage>
</organism>
<dbReference type="Proteomes" id="UP000032304">
    <property type="component" value="Chromosome 12"/>
</dbReference>
<reference evidence="1 2" key="1">
    <citation type="journal article" date="2012" name="Nature">
        <title>Repeated polyploidization of Gossypium genomes and the evolution of spinnable cotton fibres.</title>
        <authorList>
            <person name="Paterson A.H."/>
            <person name="Wendel J.F."/>
            <person name="Gundlach H."/>
            <person name="Guo H."/>
            <person name="Jenkins J."/>
            <person name="Jin D."/>
            <person name="Llewellyn D."/>
            <person name="Showmaker K.C."/>
            <person name="Shu S."/>
            <person name="Udall J."/>
            <person name="Yoo M.J."/>
            <person name="Byers R."/>
            <person name="Chen W."/>
            <person name="Doron-Faigenboim A."/>
            <person name="Duke M.V."/>
            <person name="Gong L."/>
            <person name="Grimwood J."/>
            <person name="Grover C."/>
            <person name="Grupp K."/>
            <person name="Hu G."/>
            <person name="Lee T.H."/>
            <person name="Li J."/>
            <person name="Lin L."/>
            <person name="Liu T."/>
            <person name="Marler B.S."/>
            <person name="Page J.T."/>
            <person name="Roberts A.W."/>
            <person name="Romanel E."/>
            <person name="Sanders W.S."/>
            <person name="Szadkowski E."/>
            <person name="Tan X."/>
            <person name="Tang H."/>
            <person name="Xu C."/>
            <person name="Wang J."/>
            <person name="Wang Z."/>
            <person name="Zhang D."/>
            <person name="Zhang L."/>
            <person name="Ashrafi H."/>
            <person name="Bedon F."/>
            <person name="Bowers J.E."/>
            <person name="Brubaker C.L."/>
            <person name="Chee P.W."/>
            <person name="Das S."/>
            <person name="Gingle A.R."/>
            <person name="Haigler C.H."/>
            <person name="Harker D."/>
            <person name="Hoffmann L.V."/>
            <person name="Hovav R."/>
            <person name="Jones D.C."/>
            <person name="Lemke C."/>
            <person name="Mansoor S."/>
            <person name="ur Rahman M."/>
            <person name="Rainville L.N."/>
            <person name="Rambani A."/>
            <person name="Reddy U.K."/>
            <person name="Rong J.K."/>
            <person name="Saranga Y."/>
            <person name="Scheffler B.E."/>
            <person name="Scheffler J.A."/>
            <person name="Stelly D.M."/>
            <person name="Triplett B.A."/>
            <person name="Van Deynze A."/>
            <person name="Vaslin M.F."/>
            <person name="Waghmare V.N."/>
            <person name="Walford S.A."/>
            <person name="Wright R.J."/>
            <person name="Zaki E.A."/>
            <person name="Zhang T."/>
            <person name="Dennis E.S."/>
            <person name="Mayer K.F."/>
            <person name="Peterson D.G."/>
            <person name="Rokhsar D.S."/>
            <person name="Wang X."/>
            <person name="Schmutz J."/>
        </authorList>
    </citation>
    <scope>NUCLEOTIDE SEQUENCE [LARGE SCALE GENOMIC DNA]</scope>
</reference>
<keyword evidence="2" id="KW-1185">Reference proteome</keyword>
<dbReference type="Gramene" id="KJB74569">
    <property type="protein sequence ID" value="KJB74569"/>
    <property type="gene ID" value="B456_012G087100"/>
</dbReference>
<protein>
    <submittedName>
        <fullName evidence="1">Uncharacterized protein</fullName>
    </submittedName>
</protein>
<evidence type="ECO:0000313" key="1">
    <source>
        <dbReference type="EMBL" id="KJB74569.1"/>
    </source>
</evidence>
<gene>
    <name evidence="1" type="ORF">B456_012G087100</name>
</gene>